<name>A0A3M6UKD1_POCDA</name>
<keyword evidence="2" id="KW-1185">Reference proteome</keyword>
<comment type="caution">
    <text evidence="1">The sequence shown here is derived from an EMBL/GenBank/DDBJ whole genome shotgun (WGS) entry which is preliminary data.</text>
</comment>
<proteinExistence type="predicted"/>
<dbReference type="EMBL" id="RCHS01001319">
    <property type="protein sequence ID" value="RMX54117.1"/>
    <property type="molecule type" value="Genomic_DNA"/>
</dbReference>
<protein>
    <submittedName>
        <fullName evidence="1">Uncharacterized protein</fullName>
    </submittedName>
</protein>
<accession>A0A3M6UKD1</accession>
<gene>
    <name evidence="1" type="ORF">pdam_00024807</name>
</gene>
<dbReference type="AlphaFoldDB" id="A0A3M6UKD1"/>
<dbReference type="Proteomes" id="UP000275408">
    <property type="component" value="Unassembled WGS sequence"/>
</dbReference>
<evidence type="ECO:0000313" key="1">
    <source>
        <dbReference type="EMBL" id="RMX54117.1"/>
    </source>
</evidence>
<sequence>MAFCRGLENNAAEGADGFKDFLQIIDELERLGAENDWCKEVGERLRKSKLYLKTTYRNHCKEDDSKCADHCGVFALSDAGDTDFQKICSHSHKVKCEDCEKLKNVLEEVKGAIYEYTMQLGMFQAEDYLYEAKNAAAKIFEWRGHILRAENQDWYKRQIVDTLKRDETFIIVDWTMRFIAMKFWEKQAE</sequence>
<reference evidence="1 2" key="1">
    <citation type="journal article" date="2018" name="Sci. Rep.">
        <title>Comparative analysis of the Pocillopora damicornis genome highlights role of immune system in coral evolution.</title>
        <authorList>
            <person name="Cunning R."/>
            <person name="Bay R.A."/>
            <person name="Gillette P."/>
            <person name="Baker A.C."/>
            <person name="Traylor-Knowles N."/>
        </authorList>
    </citation>
    <scope>NUCLEOTIDE SEQUENCE [LARGE SCALE GENOMIC DNA]</scope>
    <source>
        <strain evidence="1">RSMAS</strain>
        <tissue evidence="1">Whole animal</tissue>
    </source>
</reference>
<evidence type="ECO:0000313" key="2">
    <source>
        <dbReference type="Proteomes" id="UP000275408"/>
    </source>
</evidence>
<organism evidence="1 2">
    <name type="scientific">Pocillopora damicornis</name>
    <name type="common">Cauliflower coral</name>
    <name type="synonym">Millepora damicornis</name>
    <dbReference type="NCBI Taxonomy" id="46731"/>
    <lineage>
        <taxon>Eukaryota</taxon>
        <taxon>Metazoa</taxon>
        <taxon>Cnidaria</taxon>
        <taxon>Anthozoa</taxon>
        <taxon>Hexacorallia</taxon>
        <taxon>Scleractinia</taxon>
        <taxon>Astrocoeniina</taxon>
        <taxon>Pocilloporidae</taxon>
        <taxon>Pocillopora</taxon>
    </lineage>
</organism>